<accession>A0A5Q3DL39</accession>
<dbReference type="GO" id="GO:0003677">
    <property type="term" value="F:DNA binding"/>
    <property type="evidence" value="ECO:0007669"/>
    <property type="project" value="InterPro"/>
</dbReference>
<dbReference type="GO" id="GO:0008270">
    <property type="term" value="F:zinc ion binding"/>
    <property type="evidence" value="ECO:0007669"/>
    <property type="project" value="InterPro"/>
</dbReference>
<protein>
    <recommendedName>
        <fullName evidence="2">Xylanolytic transcriptional activator regulatory domain-containing protein</fullName>
    </recommendedName>
</protein>
<proteinExistence type="predicted"/>
<keyword evidence="1" id="KW-0539">Nucleus</keyword>
<dbReference type="GO" id="GO:0006351">
    <property type="term" value="P:DNA-templated transcription"/>
    <property type="evidence" value="ECO:0007669"/>
    <property type="project" value="InterPro"/>
</dbReference>
<gene>
    <name evidence="3" type="ORF">C2S_13808</name>
</gene>
<dbReference type="Pfam" id="PF04082">
    <property type="entry name" value="Fungal_trans"/>
    <property type="match status" value="1"/>
</dbReference>
<feature type="domain" description="Xylanolytic transcriptional activator regulatory" evidence="2">
    <location>
        <begin position="40"/>
        <end position="114"/>
    </location>
</feature>
<comment type="caution">
    <text evidence="3">The sequence shown here is derived from an EMBL/GenBank/DDBJ whole genome shotgun (WGS) entry which is preliminary data.</text>
</comment>
<evidence type="ECO:0000256" key="1">
    <source>
        <dbReference type="ARBA" id="ARBA00023242"/>
    </source>
</evidence>
<dbReference type="SMART" id="SM00906">
    <property type="entry name" value="Fungal_trans"/>
    <property type="match status" value="1"/>
</dbReference>
<evidence type="ECO:0000313" key="4">
    <source>
        <dbReference type="Proteomes" id="UP000760494"/>
    </source>
</evidence>
<dbReference type="AlphaFoldDB" id="A0A5Q3DL39"/>
<evidence type="ECO:0000313" key="3">
    <source>
        <dbReference type="EMBL" id="VTT58251.1"/>
    </source>
</evidence>
<organism evidence="3 4">
    <name type="scientific">Fusarium fujikuroi</name>
    <name type="common">Bakanae and foot rot disease fungus</name>
    <name type="synonym">Gibberella fujikuroi</name>
    <dbReference type="NCBI Taxonomy" id="5127"/>
    <lineage>
        <taxon>Eukaryota</taxon>
        <taxon>Fungi</taxon>
        <taxon>Dikarya</taxon>
        <taxon>Ascomycota</taxon>
        <taxon>Pezizomycotina</taxon>
        <taxon>Sordariomycetes</taxon>
        <taxon>Hypocreomycetidae</taxon>
        <taxon>Hypocreales</taxon>
        <taxon>Nectriaceae</taxon>
        <taxon>Fusarium</taxon>
        <taxon>Fusarium fujikuroi species complex</taxon>
    </lineage>
</organism>
<dbReference type="Proteomes" id="UP000760494">
    <property type="component" value="Unassembled WGS sequence"/>
</dbReference>
<dbReference type="InterPro" id="IPR007219">
    <property type="entry name" value="XnlR_reg_dom"/>
</dbReference>
<dbReference type="EMBL" id="CABFJX010000017">
    <property type="protein sequence ID" value="VTT58251.1"/>
    <property type="molecule type" value="Genomic_DNA"/>
</dbReference>
<name>A0A5Q3DL39_FUSFU</name>
<reference evidence="3" key="1">
    <citation type="submission" date="2019-05" db="EMBL/GenBank/DDBJ databases">
        <authorList>
            <person name="Piombo E."/>
        </authorList>
    </citation>
    <scope>NUCLEOTIDE SEQUENCE</scope>
    <source>
        <strain evidence="3">C2S</strain>
    </source>
</reference>
<evidence type="ECO:0000259" key="2">
    <source>
        <dbReference type="SMART" id="SM00906"/>
    </source>
</evidence>
<sequence length="179" mass="20576">MGRDPTIDDVTMAALMIASKLTACEQKSLYFFHKSEHTKAWRLTSLASRICFELCLHQAPEEAQKAVETSGSFSPRMLFCCVYVLDRTFSFATDLPHTTKDEDIDERCFDLQGYLVSIPSREHGIYAPQFGDTRTVEVFDQERCRKSITKRIQRLRDQFRDLTAALRSTTLPSNPWDPL</sequence>
<dbReference type="CDD" id="cd12148">
    <property type="entry name" value="fungal_TF_MHR"/>
    <property type="match status" value="1"/>
</dbReference>